<accession>A0ACC0XJZ7</accession>
<keyword evidence="2" id="KW-1185">Reference proteome</keyword>
<name>A0ACC0XJZ7_9ROSI</name>
<gene>
    <name evidence="1" type="ORF">Pint_10742</name>
</gene>
<evidence type="ECO:0000313" key="1">
    <source>
        <dbReference type="EMBL" id="KAJ0018445.1"/>
    </source>
</evidence>
<dbReference type="EMBL" id="CM047747">
    <property type="protein sequence ID" value="KAJ0018445.1"/>
    <property type="molecule type" value="Genomic_DNA"/>
</dbReference>
<proteinExistence type="predicted"/>
<comment type="caution">
    <text evidence="1">The sequence shown here is derived from an EMBL/GenBank/DDBJ whole genome shotgun (WGS) entry which is preliminary data.</text>
</comment>
<sequence length="286" mass="32685">MLCVEEKLVPIDGYKPWASSLDNCSTILGPPCCKKDWEMMMMASGRHHNYIIDQTNVFKSARKRKLRSFADFHKTAVVVFLEPEELKICSDKRFKEMGKEVNSVYQGVGSYSEAYQGYQNHPMPRAPTRYGNYSSNERSSVLETEPNPITLRIMVPHLGVELILTKAMQLLIPTANPVLGLILIGLTWLNPLQWEAWRLPHSLAAPLVDNLLQLEAPKLICRLQEHPYFCLLYTLPLMCYNIMPVSSGWPFYGSPYQPPPMKPPYGNFPGDIQHSVRNAPHYPRNH</sequence>
<protein>
    <submittedName>
        <fullName evidence="1">Uncharacterized protein</fullName>
    </submittedName>
</protein>
<dbReference type="Proteomes" id="UP001163603">
    <property type="component" value="Chromosome 12"/>
</dbReference>
<evidence type="ECO:0000313" key="2">
    <source>
        <dbReference type="Proteomes" id="UP001163603"/>
    </source>
</evidence>
<organism evidence="1 2">
    <name type="scientific">Pistacia integerrima</name>
    <dbReference type="NCBI Taxonomy" id="434235"/>
    <lineage>
        <taxon>Eukaryota</taxon>
        <taxon>Viridiplantae</taxon>
        <taxon>Streptophyta</taxon>
        <taxon>Embryophyta</taxon>
        <taxon>Tracheophyta</taxon>
        <taxon>Spermatophyta</taxon>
        <taxon>Magnoliopsida</taxon>
        <taxon>eudicotyledons</taxon>
        <taxon>Gunneridae</taxon>
        <taxon>Pentapetalae</taxon>
        <taxon>rosids</taxon>
        <taxon>malvids</taxon>
        <taxon>Sapindales</taxon>
        <taxon>Anacardiaceae</taxon>
        <taxon>Pistacia</taxon>
    </lineage>
</organism>
<reference evidence="2" key="1">
    <citation type="journal article" date="2023" name="G3 (Bethesda)">
        <title>Genome assembly and association tests identify interacting loci associated with vigor, precocity, and sex in interspecific pistachio rootstocks.</title>
        <authorList>
            <person name="Palmer W."/>
            <person name="Jacygrad E."/>
            <person name="Sagayaradj S."/>
            <person name="Cavanaugh K."/>
            <person name="Han R."/>
            <person name="Bertier L."/>
            <person name="Beede B."/>
            <person name="Kafkas S."/>
            <person name="Golino D."/>
            <person name="Preece J."/>
            <person name="Michelmore R."/>
        </authorList>
    </citation>
    <scope>NUCLEOTIDE SEQUENCE [LARGE SCALE GENOMIC DNA]</scope>
</reference>